<evidence type="ECO:0000313" key="9">
    <source>
        <dbReference type="Proteomes" id="UP000245802"/>
    </source>
</evidence>
<dbReference type="CDD" id="cd00082">
    <property type="entry name" value="HisKA"/>
    <property type="match status" value="1"/>
</dbReference>
<sequence>MLTLTIKNNLETQQLTHQSGPLELGRGPMRSGVSRVVVRDAFVSRDHIRLEEQPGRKVKVANLSTKAPVTVDNHAVLNPGADCDYLLPVRLAIGETVIDVDSGDSEPVSVNVLKTIAAPVRAVGAAGSGTQPALIDRSEGAKPEEIVGWLETVVNVQKAGEPDAFYKQAAAALVEHIGLDTGIVLTRDGDAWRVVAQVVRDEKQPGRAFSHALVNQALTEKRTFYVGAAAAGGGESLVGVQGVVVSPFFDAKDRVVGVVYGSRMQRARGREIGPLEAQVVQLLATAVGAGLQRLEKDDETNRLRVAKEAAEEADRTKSGFLATVSHELRTPLTTIIGYSEMLLEQAAVDNLPQYTADLQQVHSAGQHLLALINDILDFSKIEAGKLEIANDPYAPASLIHDLMVSVEPLAKKNNNRIELDCPPDLGRAMGDPTRIRQCVLNLVGNACKFTRDGLVKVTARRAPVSGVDSVQVAVSDTGIGMTPEQVGRLFQAFTQVDSTAGRKFGGTGLGLAISQRLCAAMGGQITVRSEPGKGSTFTMTIKAVQ</sequence>
<keyword evidence="5" id="KW-0418">Kinase</keyword>
<dbReference type="InterPro" id="IPR036890">
    <property type="entry name" value="HATPase_C_sf"/>
</dbReference>
<reference evidence="8 9" key="1">
    <citation type="submission" date="2018-01" db="EMBL/GenBank/DDBJ databases">
        <title>G. obscuriglobus.</title>
        <authorList>
            <person name="Franke J."/>
            <person name="Blomberg W."/>
            <person name="Selmecki A."/>
        </authorList>
    </citation>
    <scope>NUCLEOTIDE SEQUENCE [LARGE SCALE GENOMIC DNA]</scope>
    <source>
        <strain evidence="8 9">DSM 5831</strain>
    </source>
</reference>
<name>A0A2Z3GW90_9BACT</name>
<gene>
    <name evidence="8" type="ORF">C1280_01525</name>
</gene>
<keyword evidence="3" id="KW-0597">Phosphoprotein</keyword>
<dbReference type="FunFam" id="3.30.565.10:FF:000010">
    <property type="entry name" value="Sensor histidine kinase RcsC"/>
    <property type="match status" value="1"/>
</dbReference>
<dbReference type="Gene3D" id="3.30.450.40">
    <property type="match status" value="1"/>
</dbReference>
<dbReference type="Pfam" id="PF02518">
    <property type="entry name" value="HATPase_c"/>
    <property type="match status" value="1"/>
</dbReference>
<evidence type="ECO:0000256" key="1">
    <source>
        <dbReference type="ARBA" id="ARBA00000085"/>
    </source>
</evidence>
<dbReference type="KEGG" id="gog:C1280_01525"/>
<dbReference type="Gene3D" id="3.30.565.10">
    <property type="entry name" value="Histidine kinase-like ATPase, C-terminal domain"/>
    <property type="match status" value="1"/>
</dbReference>
<keyword evidence="6" id="KW-0902">Two-component regulatory system</keyword>
<dbReference type="InterPro" id="IPR004358">
    <property type="entry name" value="Sig_transdc_His_kin-like_C"/>
</dbReference>
<dbReference type="Pfam" id="PF00512">
    <property type="entry name" value="HisKA"/>
    <property type="match status" value="1"/>
</dbReference>
<proteinExistence type="predicted"/>
<accession>A0A2Z3GW90</accession>
<dbReference type="SMART" id="SM00388">
    <property type="entry name" value="HisKA"/>
    <property type="match status" value="1"/>
</dbReference>
<evidence type="ECO:0000313" key="8">
    <source>
        <dbReference type="EMBL" id="AWM35837.1"/>
    </source>
</evidence>
<dbReference type="AlphaFoldDB" id="A0A2Z3GW90"/>
<dbReference type="Proteomes" id="UP000245802">
    <property type="component" value="Chromosome"/>
</dbReference>
<evidence type="ECO:0000256" key="6">
    <source>
        <dbReference type="ARBA" id="ARBA00023012"/>
    </source>
</evidence>
<comment type="catalytic activity">
    <reaction evidence="1">
        <text>ATP + protein L-histidine = ADP + protein N-phospho-L-histidine.</text>
        <dbReference type="EC" id="2.7.13.3"/>
    </reaction>
</comment>
<dbReference type="EC" id="2.7.13.3" evidence="2"/>
<evidence type="ECO:0000256" key="2">
    <source>
        <dbReference type="ARBA" id="ARBA00012438"/>
    </source>
</evidence>
<dbReference type="SUPFAM" id="SSF55781">
    <property type="entry name" value="GAF domain-like"/>
    <property type="match status" value="1"/>
</dbReference>
<dbReference type="InterPro" id="IPR036097">
    <property type="entry name" value="HisK_dim/P_sf"/>
</dbReference>
<evidence type="ECO:0000259" key="7">
    <source>
        <dbReference type="PROSITE" id="PS50109"/>
    </source>
</evidence>
<keyword evidence="4" id="KW-0808">Transferase</keyword>
<dbReference type="FunFam" id="1.10.287.130:FF:000001">
    <property type="entry name" value="Two-component sensor histidine kinase"/>
    <property type="match status" value="1"/>
</dbReference>
<dbReference type="OrthoDB" id="9762493at2"/>
<dbReference type="SUPFAM" id="SSF55874">
    <property type="entry name" value="ATPase domain of HSP90 chaperone/DNA topoisomerase II/histidine kinase"/>
    <property type="match status" value="1"/>
</dbReference>
<dbReference type="SUPFAM" id="SSF47384">
    <property type="entry name" value="Homodimeric domain of signal transducing histidine kinase"/>
    <property type="match status" value="1"/>
</dbReference>
<organism evidence="8 9">
    <name type="scientific">Gemmata obscuriglobus</name>
    <dbReference type="NCBI Taxonomy" id="114"/>
    <lineage>
        <taxon>Bacteria</taxon>
        <taxon>Pseudomonadati</taxon>
        <taxon>Planctomycetota</taxon>
        <taxon>Planctomycetia</taxon>
        <taxon>Gemmatales</taxon>
        <taxon>Gemmataceae</taxon>
        <taxon>Gemmata</taxon>
    </lineage>
</organism>
<dbReference type="InterPro" id="IPR003661">
    <property type="entry name" value="HisK_dim/P_dom"/>
</dbReference>
<protein>
    <recommendedName>
        <fullName evidence="2">histidine kinase</fullName>
        <ecNumber evidence="2">2.7.13.3</ecNumber>
    </recommendedName>
</protein>
<dbReference type="PRINTS" id="PR00344">
    <property type="entry name" value="BCTRLSENSOR"/>
</dbReference>
<dbReference type="CDD" id="cd16922">
    <property type="entry name" value="HATPase_EvgS-ArcB-TorS-like"/>
    <property type="match status" value="1"/>
</dbReference>
<dbReference type="EMBL" id="CP025958">
    <property type="protein sequence ID" value="AWM35837.1"/>
    <property type="molecule type" value="Genomic_DNA"/>
</dbReference>
<keyword evidence="9" id="KW-1185">Reference proteome</keyword>
<evidence type="ECO:0000256" key="4">
    <source>
        <dbReference type="ARBA" id="ARBA00022679"/>
    </source>
</evidence>
<evidence type="ECO:0000256" key="5">
    <source>
        <dbReference type="ARBA" id="ARBA00022777"/>
    </source>
</evidence>
<dbReference type="GO" id="GO:0000155">
    <property type="term" value="F:phosphorelay sensor kinase activity"/>
    <property type="evidence" value="ECO:0007669"/>
    <property type="project" value="InterPro"/>
</dbReference>
<dbReference type="PANTHER" id="PTHR43047">
    <property type="entry name" value="TWO-COMPONENT HISTIDINE PROTEIN KINASE"/>
    <property type="match status" value="1"/>
</dbReference>
<dbReference type="InterPro" id="IPR003594">
    <property type="entry name" value="HATPase_dom"/>
</dbReference>
<dbReference type="InterPro" id="IPR005467">
    <property type="entry name" value="His_kinase_dom"/>
</dbReference>
<dbReference type="SMART" id="SM00387">
    <property type="entry name" value="HATPase_c"/>
    <property type="match status" value="1"/>
</dbReference>
<dbReference type="Gene3D" id="1.10.287.130">
    <property type="match status" value="1"/>
</dbReference>
<evidence type="ECO:0000256" key="3">
    <source>
        <dbReference type="ARBA" id="ARBA00022553"/>
    </source>
</evidence>
<dbReference type="RefSeq" id="WP_010050390.1">
    <property type="nucleotide sequence ID" value="NZ_CP025958.1"/>
</dbReference>
<feature type="domain" description="Histidine kinase" evidence="7">
    <location>
        <begin position="323"/>
        <end position="545"/>
    </location>
</feature>
<dbReference type="PROSITE" id="PS50109">
    <property type="entry name" value="HIS_KIN"/>
    <property type="match status" value="1"/>
</dbReference>
<dbReference type="InterPro" id="IPR029016">
    <property type="entry name" value="GAF-like_dom_sf"/>
</dbReference>